<name>A0A3Q9I6E3_9BACL</name>
<dbReference type="AlphaFoldDB" id="A0A3Q9I6E3"/>
<sequence length="113" mass="12967">MFIMTRTMLIEKGNSDKVIERFSQPGPMDEMEGLIDISVMVNKKSKEQEEVVTVIRWESEEAWKNWEKSPAHIEGHRQKKGQQPPSYIISTSVNLYNADVVKKGKAFAAKENL</sequence>
<protein>
    <submittedName>
        <fullName evidence="2">Antibiotic biosynthesis monooxygenase</fullName>
    </submittedName>
</protein>
<dbReference type="PANTHER" id="PTHR34474">
    <property type="entry name" value="SIGNAL TRANSDUCTION PROTEIN TRAP"/>
    <property type="match status" value="1"/>
</dbReference>
<evidence type="ECO:0000259" key="1">
    <source>
        <dbReference type="PROSITE" id="PS51725"/>
    </source>
</evidence>
<dbReference type="EMBL" id="CP034346">
    <property type="protein sequence ID" value="AZS13719.1"/>
    <property type="molecule type" value="Genomic_DNA"/>
</dbReference>
<dbReference type="GO" id="GO:0004497">
    <property type="term" value="F:monooxygenase activity"/>
    <property type="evidence" value="ECO:0007669"/>
    <property type="project" value="UniProtKB-KW"/>
</dbReference>
<dbReference type="KEGG" id="plut:EI981_04000"/>
<dbReference type="InterPro" id="IPR011008">
    <property type="entry name" value="Dimeric_a/b-barrel"/>
</dbReference>
<dbReference type="Gene3D" id="3.30.70.100">
    <property type="match status" value="1"/>
</dbReference>
<reference evidence="3" key="1">
    <citation type="submission" date="2018-12" db="EMBL/GenBank/DDBJ databases">
        <title>Complete genome sequence of Paenibacillus sp. MBLB1234.</title>
        <authorList>
            <person name="Nam Y.-D."/>
            <person name="Kang J."/>
            <person name="Chung W.-H."/>
            <person name="Park Y.S."/>
        </authorList>
    </citation>
    <scope>NUCLEOTIDE SEQUENCE [LARGE SCALE GENOMIC DNA]</scope>
    <source>
        <strain evidence="3">MBLB1234</strain>
    </source>
</reference>
<feature type="domain" description="ABM" evidence="1">
    <location>
        <begin position="2"/>
        <end position="94"/>
    </location>
</feature>
<dbReference type="InterPro" id="IPR007138">
    <property type="entry name" value="ABM_dom"/>
</dbReference>
<dbReference type="RefSeq" id="WP_126995666.1">
    <property type="nucleotide sequence ID" value="NZ_CP034346.1"/>
</dbReference>
<dbReference type="OrthoDB" id="1645001at2"/>
<proteinExistence type="predicted"/>
<dbReference type="PROSITE" id="PS51725">
    <property type="entry name" value="ABM"/>
    <property type="match status" value="1"/>
</dbReference>
<evidence type="ECO:0000313" key="2">
    <source>
        <dbReference type="EMBL" id="AZS13719.1"/>
    </source>
</evidence>
<keyword evidence="3" id="KW-1185">Reference proteome</keyword>
<organism evidence="2 3">
    <name type="scientific">Paenibacillus lutimineralis</name>
    <dbReference type="NCBI Taxonomy" id="2707005"/>
    <lineage>
        <taxon>Bacteria</taxon>
        <taxon>Bacillati</taxon>
        <taxon>Bacillota</taxon>
        <taxon>Bacilli</taxon>
        <taxon>Bacillales</taxon>
        <taxon>Paenibacillaceae</taxon>
        <taxon>Paenibacillus</taxon>
    </lineage>
</organism>
<dbReference type="InterPro" id="IPR050404">
    <property type="entry name" value="Heme-degrading_MO"/>
</dbReference>
<accession>A0A3Q9I6E3</accession>
<dbReference type="Pfam" id="PF03992">
    <property type="entry name" value="ABM"/>
    <property type="match status" value="1"/>
</dbReference>
<dbReference type="Proteomes" id="UP000270678">
    <property type="component" value="Chromosome"/>
</dbReference>
<evidence type="ECO:0000313" key="3">
    <source>
        <dbReference type="Proteomes" id="UP000270678"/>
    </source>
</evidence>
<keyword evidence="2" id="KW-0503">Monooxygenase</keyword>
<keyword evidence="2" id="KW-0560">Oxidoreductase</keyword>
<dbReference type="SUPFAM" id="SSF54909">
    <property type="entry name" value="Dimeric alpha+beta barrel"/>
    <property type="match status" value="1"/>
</dbReference>
<dbReference type="PANTHER" id="PTHR34474:SF1">
    <property type="entry name" value="HEME-DEGRADING MONOOXYGENASE HMOA"/>
    <property type="match status" value="1"/>
</dbReference>
<gene>
    <name evidence="2" type="ORF">EI981_04000</name>
</gene>